<evidence type="ECO:0000313" key="3">
    <source>
        <dbReference type="Proteomes" id="UP000287651"/>
    </source>
</evidence>
<dbReference type="Proteomes" id="UP000287651">
    <property type="component" value="Unassembled WGS sequence"/>
</dbReference>
<gene>
    <name evidence="2" type="ORF">B296_00044272</name>
</gene>
<protein>
    <submittedName>
        <fullName evidence="2">Uncharacterized protein</fullName>
    </submittedName>
</protein>
<sequence>MKSDSGMGSESTVPSATGASASMVPAGSTAEKHASIDEGSSMRKRSRRGTFEQLVDTSGNTTRDTSALDLVGTVEFHVKELEDEVKKTWAELEWKELELEVGVLHSSLDGAQNDRARPEGEVLSLTEATTFLKVKLKSEGPKAVAAYKASRGFELGLEKMRRVIFEFGYQVVLERL</sequence>
<reference evidence="2 3" key="1">
    <citation type="journal article" date="2014" name="Agronomy (Basel)">
        <title>A Draft Genome Sequence for Ensete ventricosum, the Drought-Tolerant Tree Against Hunger.</title>
        <authorList>
            <person name="Harrison J."/>
            <person name="Moore K.A."/>
            <person name="Paszkiewicz K."/>
            <person name="Jones T."/>
            <person name="Grant M."/>
            <person name="Ambacheew D."/>
            <person name="Muzemil S."/>
            <person name="Studholme D.J."/>
        </authorList>
    </citation>
    <scope>NUCLEOTIDE SEQUENCE [LARGE SCALE GENOMIC DNA]</scope>
</reference>
<organism evidence="2 3">
    <name type="scientific">Ensete ventricosum</name>
    <name type="common">Abyssinian banana</name>
    <name type="synonym">Musa ensete</name>
    <dbReference type="NCBI Taxonomy" id="4639"/>
    <lineage>
        <taxon>Eukaryota</taxon>
        <taxon>Viridiplantae</taxon>
        <taxon>Streptophyta</taxon>
        <taxon>Embryophyta</taxon>
        <taxon>Tracheophyta</taxon>
        <taxon>Spermatophyta</taxon>
        <taxon>Magnoliopsida</taxon>
        <taxon>Liliopsida</taxon>
        <taxon>Zingiberales</taxon>
        <taxon>Musaceae</taxon>
        <taxon>Ensete</taxon>
    </lineage>
</organism>
<feature type="region of interest" description="Disordered" evidence="1">
    <location>
        <begin position="1"/>
        <end position="61"/>
    </location>
</feature>
<comment type="caution">
    <text evidence="2">The sequence shown here is derived from an EMBL/GenBank/DDBJ whole genome shotgun (WGS) entry which is preliminary data.</text>
</comment>
<feature type="compositionally biased region" description="Polar residues" evidence="1">
    <location>
        <begin position="1"/>
        <end position="20"/>
    </location>
</feature>
<evidence type="ECO:0000256" key="1">
    <source>
        <dbReference type="SAM" id="MobiDB-lite"/>
    </source>
</evidence>
<evidence type="ECO:0000313" key="2">
    <source>
        <dbReference type="EMBL" id="RRT49695.1"/>
    </source>
</evidence>
<accession>A0A426YD82</accession>
<dbReference type="EMBL" id="AMZH03013178">
    <property type="protein sequence ID" value="RRT49695.1"/>
    <property type="molecule type" value="Genomic_DNA"/>
</dbReference>
<name>A0A426YD82_ENSVE</name>
<dbReference type="AlphaFoldDB" id="A0A426YD82"/>
<proteinExistence type="predicted"/>